<evidence type="ECO:0000256" key="1">
    <source>
        <dbReference type="ARBA" id="ARBA00010641"/>
    </source>
</evidence>
<evidence type="ECO:0000313" key="8">
    <source>
        <dbReference type="Proteomes" id="UP000307602"/>
    </source>
</evidence>
<evidence type="ECO:0000259" key="6">
    <source>
        <dbReference type="Pfam" id="PF08281"/>
    </source>
</evidence>
<feature type="domain" description="RNA polymerase sigma factor 70 region 4 type 2" evidence="6">
    <location>
        <begin position="121"/>
        <end position="169"/>
    </location>
</feature>
<dbReference type="SUPFAM" id="SSF88659">
    <property type="entry name" value="Sigma3 and sigma4 domains of RNA polymerase sigma factors"/>
    <property type="match status" value="1"/>
</dbReference>
<dbReference type="EMBL" id="SRSO01000016">
    <property type="protein sequence ID" value="TGV02125.1"/>
    <property type="molecule type" value="Genomic_DNA"/>
</dbReference>
<dbReference type="Gene3D" id="1.10.10.10">
    <property type="entry name" value="Winged helix-like DNA-binding domain superfamily/Winged helix DNA-binding domain"/>
    <property type="match status" value="1"/>
</dbReference>
<organism evidence="7 8">
    <name type="scientific">Flavivirga rizhaonensis</name>
    <dbReference type="NCBI Taxonomy" id="2559571"/>
    <lineage>
        <taxon>Bacteria</taxon>
        <taxon>Pseudomonadati</taxon>
        <taxon>Bacteroidota</taxon>
        <taxon>Flavobacteriia</taxon>
        <taxon>Flavobacteriales</taxon>
        <taxon>Flavobacteriaceae</taxon>
        <taxon>Flavivirga</taxon>
    </lineage>
</organism>
<dbReference type="OrthoDB" id="1100095at2"/>
<evidence type="ECO:0000256" key="4">
    <source>
        <dbReference type="ARBA" id="ARBA00023163"/>
    </source>
</evidence>
<dbReference type="CDD" id="cd06171">
    <property type="entry name" value="Sigma70_r4"/>
    <property type="match status" value="1"/>
</dbReference>
<comment type="caution">
    <text evidence="7">The sequence shown here is derived from an EMBL/GenBank/DDBJ whole genome shotgun (WGS) entry which is preliminary data.</text>
</comment>
<proteinExistence type="inferred from homology"/>
<dbReference type="InterPro" id="IPR013324">
    <property type="entry name" value="RNA_pol_sigma_r3/r4-like"/>
</dbReference>
<dbReference type="Pfam" id="PF04542">
    <property type="entry name" value="Sigma70_r2"/>
    <property type="match status" value="1"/>
</dbReference>
<dbReference type="InterPro" id="IPR013249">
    <property type="entry name" value="RNA_pol_sigma70_r4_t2"/>
</dbReference>
<name>A0A4S1DW66_9FLAO</name>
<dbReference type="AlphaFoldDB" id="A0A4S1DW66"/>
<dbReference type="Gene3D" id="1.10.1740.10">
    <property type="match status" value="1"/>
</dbReference>
<dbReference type="GO" id="GO:0016987">
    <property type="term" value="F:sigma factor activity"/>
    <property type="evidence" value="ECO:0007669"/>
    <property type="project" value="UniProtKB-KW"/>
</dbReference>
<reference evidence="7 8" key="1">
    <citation type="submission" date="2019-04" db="EMBL/GenBank/DDBJ databases">
        <authorList>
            <person name="Liu A."/>
        </authorList>
    </citation>
    <scope>NUCLEOTIDE SEQUENCE [LARGE SCALE GENOMIC DNA]</scope>
    <source>
        <strain evidence="7 8">RZ03</strain>
    </source>
</reference>
<dbReference type="InterPro" id="IPR013325">
    <property type="entry name" value="RNA_pol_sigma_r2"/>
</dbReference>
<dbReference type="InterPro" id="IPR036388">
    <property type="entry name" value="WH-like_DNA-bd_sf"/>
</dbReference>
<dbReference type="PANTHER" id="PTHR43133">
    <property type="entry name" value="RNA POLYMERASE ECF-TYPE SIGMA FACTO"/>
    <property type="match status" value="1"/>
</dbReference>
<dbReference type="InterPro" id="IPR014284">
    <property type="entry name" value="RNA_pol_sigma-70_dom"/>
</dbReference>
<dbReference type="Proteomes" id="UP000307602">
    <property type="component" value="Unassembled WGS sequence"/>
</dbReference>
<dbReference type="RefSeq" id="WP_135877477.1">
    <property type="nucleotide sequence ID" value="NZ_SRSO01000016.1"/>
</dbReference>
<evidence type="ECO:0000256" key="3">
    <source>
        <dbReference type="ARBA" id="ARBA00023082"/>
    </source>
</evidence>
<keyword evidence="4" id="KW-0804">Transcription</keyword>
<sequence>MRLIENEDEVLSALKSGDQNAFKTIYLAYYDKLCRYANSLSNNTTNVEDIVQEALMYLWQKREDITINSSLNAYLYRAVYNRFIGEIKKNKRELTLMYELQLSAILEFESFEDSKKEHYLQLLEDIISKLPEKRKEVFVLSKIKNYKYKEIASMLKISERTVENQIRRAFITIRKEVSGLKYIMILAILEFYF</sequence>
<dbReference type="GO" id="GO:0003677">
    <property type="term" value="F:DNA binding"/>
    <property type="evidence" value="ECO:0007669"/>
    <property type="project" value="InterPro"/>
</dbReference>
<dbReference type="NCBIfam" id="TIGR02985">
    <property type="entry name" value="Sig70_bacteroi1"/>
    <property type="match status" value="1"/>
</dbReference>
<comment type="similarity">
    <text evidence="1">Belongs to the sigma-70 factor family. ECF subfamily.</text>
</comment>
<keyword evidence="8" id="KW-1185">Reference proteome</keyword>
<dbReference type="InterPro" id="IPR007627">
    <property type="entry name" value="RNA_pol_sigma70_r2"/>
</dbReference>
<protein>
    <submittedName>
        <fullName evidence="7">RNA polymerase sigma-70 factor</fullName>
    </submittedName>
</protein>
<dbReference type="PANTHER" id="PTHR43133:SF46">
    <property type="entry name" value="RNA POLYMERASE SIGMA-70 FACTOR ECF SUBFAMILY"/>
    <property type="match status" value="1"/>
</dbReference>
<evidence type="ECO:0000259" key="5">
    <source>
        <dbReference type="Pfam" id="PF04542"/>
    </source>
</evidence>
<dbReference type="NCBIfam" id="TIGR02937">
    <property type="entry name" value="sigma70-ECF"/>
    <property type="match status" value="1"/>
</dbReference>
<dbReference type="SUPFAM" id="SSF88946">
    <property type="entry name" value="Sigma2 domain of RNA polymerase sigma factors"/>
    <property type="match status" value="1"/>
</dbReference>
<dbReference type="GO" id="GO:0006352">
    <property type="term" value="P:DNA-templated transcription initiation"/>
    <property type="evidence" value="ECO:0007669"/>
    <property type="project" value="InterPro"/>
</dbReference>
<evidence type="ECO:0000256" key="2">
    <source>
        <dbReference type="ARBA" id="ARBA00023015"/>
    </source>
</evidence>
<feature type="domain" description="RNA polymerase sigma-70 region 2" evidence="5">
    <location>
        <begin position="26"/>
        <end position="92"/>
    </location>
</feature>
<accession>A0A4S1DW66</accession>
<keyword evidence="3" id="KW-0731">Sigma factor</keyword>
<dbReference type="InterPro" id="IPR014327">
    <property type="entry name" value="RNA_pol_sigma70_bacteroid"/>
</dbReference>
<dbReference type="Pfam" id="PF08281">
    <property type="entry name" value="Sigma70_r4_2"/>
    <property type="match status" value="1"/>
</dbReference>
<gene>
    <name evidence="7" type="ORF">EM932_12205</name>
</gene>
<evidence type="ECO:0000313" key="7">
    <source>
        <dbReference type="EMBL" id="TGV02125.1"/>
    </source>
</evidence>
<dbReference type="InterPro" id="IPR039425">
    <property type="entry name" value="RNA_pol_sigma-70-like"/>
</dbReference>
<keyword evidence="2" id="KW-0805">Transcription regulation</keyword>